<protein>
    <submittedName>
        <fullName evidence="11">Nucleotidyltransferase domain protein</fullName>
    </submittedName>
</protein>
<comment type="similarity">
    <text evidence="9">Belongs to the MntA antitoxin family.</text>
</comment>
<dbReference type="GO" id="GO:0016779">
    <property type="term" value="F:nucleotidyltransferase activity"/>
    <property type="evidence" value="ECO:0007669"/>
    <property type="project" value="UniProtKB-KW"/>
</dbReference>
<evidence type="ECO:0000256" key="4">
    <source>
        <dbReference type="ARBA" id="ARBA00022695"/>
    </source>
</evidence>
<dbReference type="PANTHER" id="PTHR33571">
    <property type="entry name" value="SSL8005 PROTEIN"/>
    <property type="match status" value="1"/>
</dbReference>
<accession>A0A011NPN5</accession>
<evidence type="ECO:0000256" key="3">
    <source>
        <dbReference type="ARBA" id="ARBA00022679"/>
    </source>
</evidence>
<evidence type="ECO:0000256" key="7">
    <source>
        <dbReference type="ARBA" id="ARBA00022840"/>
    </source>
</evidence>
<dbReference type="AlphaFoldDB" id="A0A011NPN5"/>
<gene>
    <name evidence="11" type="ORF">AW08_02477</name>
</gene>
<keyword evidence="6" id="KW-0547">Nucleotide-binding</keyword>
<dbReference type="Pfam" id="PF01909">
    <property type="entry name" value="NTP_transf_2"/>
    <property type="match status" value="1"/>
</dbReference>
<sequence>MVHKDLELPATELPGYCRRNGISRLELFGSATRVDFEPQSDVDLLVEFRPEARIGFLALSRMQRELSALFGRSVDLVPRAGLKPVIAESVLKEAEPLYAD</sequence>
<keyword evidence="2" id="KW-1277">Toxin-antitoxin system</keyword>
<evidence type="ECO:0000256" key="9">
    <source>
        <dbReference type="ARBA" id="ARBA00038276"/>
    </source>
</evidence>
<keyword evidence="12" id="KW-1185">Reference proteome</keyword>
<dbReference type="STRING" id="1454001.AW08_02477"/>
<comment type="cofactor">
    <cofactor evidence="1">
        <name>Mg(2+)</name>
        <dbReference type="ChEBI" id="CHEBI:18420"/>
    </cofactor>
</comment>
<dbReference type="InterPro" id="IPR043519">
    <property type="entry name" value="NT_sf"/>
</dbReference>
<dbReference type="CDD" id="cd05403">
    <property type="entry name" value="NT_KNTase_like"/>
    <property type="match status" value="1"/>
</dbReference>
<evidence type="ECO:0000313" key="12">
    <source>
        <dbReference type="Proteomes" id="UP000020218"/>
    </source>
</evidence>
<feature type="domain" description="Polymerase nucleotidyl transferase" evidence="10">
    <location>
        <begin position="17"/>
        <end position="94"/>
    </location>
</feature>
<dbReference type="EMBL" id="JFAX01000014">
    <property type="protein sequence ID" value="EXI66572.1"/>
    <property type="molecule type" value="Genomic_DNA"/>
</dbReference>
<dbReference type="PANTHER" id="PTHR33571:SF12">
    <property type="entry name" value="BSL3053 PROTEIN"/>
    <property type="match status" value="1"/>
</dbReference>
<dbReference type="Proteomes" id="UP000020218">
    <property type="component" value="Unassembled WGS sequence"/>
</dbReference>
<comment type="caution">
    <text evidence="11">The sequence shown here is derived from an EMBL/GenBank/DDBJ whole genome shotgun (WGS) entry which is preliminary data.</text>
</comment>
<organism evidence="11 12">
    <name type="scientific">Candidatus Accumulibacter adjunctus</name>
    <dbReference type="NCBI Taxonomy" id="1454001"/>
    <lineage>
        <taxon>Bacteria</taxon>
        <taxon>Pseudomonadati</taxon>
        <taxon>Pseudomonadota</taxon>
        <taxon>Betaproteobacteria</taxon>
        <taxon>Candidatus Accumulibacter</taxon>
    </lineage>
</organism>
<evidence type="ECO:0000256" key="6">
    <source>
        <dbReference type="ARBA" id="ARBA00022741"/>
    </source>
</evidence>
<dbReference type="GO" id="GO:0005524">
    <property type="term" value="F:ATP binding"/>
    <property type="evidence" value="ECO:0007669"/>
    <property type="project" value="UniProtKB-KW"/>
</dbReference>
<keyword evidence="3" id="KW-0808">Transferase</keyword>
<name>A0A011NPN5_9PROT</name>
<keyword evidence="8" id="KW-0460">Magnesium</keyword>
<dbReference type="PATRIC" id="fig|1454001.3.peg.2531"/>
<keyword evidence="7" id="KW-0067">ATP-binding</keyword>
<evidence type="ECO:0000256" key="8">
    <source>
        <dbReference type="ARBA" id="ARBA00022842"/>
    </source>
</evidence>
<dbReference type="GO" id="GO:0046872">
    <property type="term" value="F:metal ion binding"/>
    <property type="evidence" value="ECO:0007669"/>
    <property type="project" value="UniProtKB-KW"/>
</dbReference>
<evidence type="ECO:0000256" key="2">
    <source>
        <dbReference type="ARBA" id="ARBA00022649"/>
    </source>
</evidence>
<dbReference type="SUPFAM" id="SSF81301">
    <property type="entry name" value="Nucleotidyltransferase"/>
    <property type="match status" value="1"/>
</dbReference>
<reference evidence="11" key="1">
    <citation type="submission" date="2014-02" db="EMBL/GenBank/DDBJ databases">
        <title>Expanding our view of genomic diversity in Candidatus Accumulibacter clades.</title>
        <authorList>
            <person name="Skennerton C.T."/>
            <person name="Barr J.J."/>
            <person name="Slater F.R."/>
            <person name="Bond P.L."/>
            <person name="Tyson G.W."/>
        </authorList>
    </citation>
    <scope>NUCLEOTIDE SEQUENCE [LARGE SCALE GENOMIC DNA]</scope>
</reference>
<dbReference type="Gene3D" id="3.30.460.10">
    <property type="entry name" value="Beta Polymerase, domain 2"/>
    <property type="match status" value="1"/>
</dbReference>
<dbReference type="InterPro" id="IPR052038">
    <property type="entry name" value="Type-VII_TA_antitoxin"/>
</dbReference>
<keyword evidence="4" id="KW-0548">Nucleotidyltransferase</keyword>
<dbReference type="InterPro" id="IPR002934">
    <property type="entry name" value="Polymerase_NTP_transf_dom"/>
</dbReference>
<proteinExistence type="inferred from homology"/>
<evidence type="ECO:0000256" key="1">
    <source>
        <dbReference type="ARBA" id="ARBA00001946"/>
    </source>
</evidence>
<evidence type="ECO:0000256" key="5">
    <source>
        <dbReference type="ARBA" id="ARBA00022723"/>
    </source>
</evidence>
<keyword evidence="5" id="KW-0479">Metal-binding</keyword>
<evidence type="ECO:0000259" key="10">
    <source>
        <dbReference type="Pfam" id="PF01909"/>
    </source>
</evidence>
<evidence type="ECO:0000313" key="11">
    <source>
        <dbReference type="EMBL" id="EXI66572.1"/>
    </source>
</evidence>